<name>A0ABR3QLC9_9PLEO</name>
<comment type="caution">
    <text evidence="7">The sequence shown here is derived from an EMBL/GenBank/DDBJ whole genome shotgun (WGS) entry which is preliminary data.</text>
</comment>
<dbReference type="InterPro" id="IPR013083">
    <property type="entry name" value="Znf_RING/FYVE/PHD"/>
</dbReference>
<keyword evidence="2 4" id="KW-0863">Zinc-finger</keyword>
<evidence type="ECO:0000313" key="7">
    <source>
        <dbReference type="EMBL" id="KAL1592647.1"/>
    </source>
</evidence>
<gene>
    <name evidence="7" type="ORF">SLS60_011063</name>
</gene>
<dbReference type="Proteomes" id="UP001521785">
    <property type="component" value="Unassembled WGS sequence"/>
</dbReference>
<reference evidence="7 8" key="1">
    <citation type="submission" date="2024-02" db="EMBL/GenBank/DDBJ databases">
        <title>De novo assembly and annotation of 12 fungi associated with fruit tree decline syndrome in Ontario, Canada.</title>
        <authorList>
            <person name="Sulman M."/>
            <person name="Ellouze W."/>
            <person name="Ilyukhin E."/>
        </authorList>
    </citation>
    <scope>NUCLEOTIDE SEQUENCE [LARGE SCALE GENOMIC DNA]</scope>
    <source>
        <strain evidence="7 8">M42-189</strain>
    </source>
</reference>
<organism evidence="7 8">
    <name type="scientific">Paraconiothyrium brasiliense</name>
    <dbReference type="NCBI Taxonomy" id="300254"/>
    <lineage>
        <taxon>Eukaryota</taxon>
        <taxon>Fungi</taxon>
        <taxon>Dikarya</taxon>
        <taxon>Ascomycota</taxon>
        <taxon>Pezizomycotina</taxon>
        <taxon>Dothideomycetes</taxon>
        <taxon>Pleosporomycetidae</taxon>
        <taxon>Pleosporales</taxon>
        <taxon>Massarineae</taxon>
        <taxon>Didymosphaeriaceae</taxon>
        <taxon>Paraconiothyrium</taxon>
    </lineage>
</organism>
<feature type="compositionally biased region" description="Polar residues" evidence="5">
    <location>
        <begin position="125"/>
        <end position="136"/>
    </location>
</feature>
<dbReference type="InterPro" id="IPR001841">
    <property type="entry name" value="Znf_RING"/>
</dbReference>
<evidence type="ECO:0000256" key="4">
    <source>
        <dbReference type="PROSITE-ProRule" id="PRU00175"/>
    </source>
</evidence>
<dbReference type="PANTHER" id="PTHR47094">
    <property type="entry name" value="ELFLESS, ISOFORM B"/>
    <property type="match status" value="1"/>
</dbReference>
<keyword evidence="8" id="KW-1185">Reference proteome</keyword>
<dbReference type="EMBL" id="JAKJXO020000020">
    <property type="protein sequence ID" value="KAL1592647.1"/>
    <property type="molecule type" value="Genomic_DNA"/>
</dbReference>
<sequence length="307" mass="33315">MSSSSSFHPHDDPEQVPPQCPFLQHSNNTAAQAQGHPSWHYPPAYHSDVPEPSFTPGDTYDEDASAFYFNNAYHTEPSPPAPSFLDNILNPVESSSFGYRVSHVSMSPSRQGRQARLSNGYVDLTTDSPDVSTTTARKTRRESPTPGPSTKRQRRNDGTAGQAGGDSPAAMVEEIDLSDEKQTVQDVLQKQREEAVKAQAPPEEKNTTFNSFNCVICMDTPTDLTATACGHLFCHTCLMEALIAGENRGNPGEQRRSQCPVCRKNINRSKGSDIIPLLLKKGLATQPKKTRPIGASAATATASKVTS</sequence>
<feature type="domain" description="RING-type" evidence="6">
    <location>
        <begin position="214"/>
        <end position="263"/>
    </location>
</feature>
<feature type="region of interest" description="Disordered" evidence="5">
    <location>
        <begin position="1"/>
        <end position="61"/>
    </location>
</feature>
<feature type="compositionally biased region" description="Low complexity" evidence="5">
    <location>
        <begin position="295"/>
        <end position="307"/>
    </location>
</feature>
<evidence type="ECO:0000256" key="2">
    <source>
        <dbReference type="ARBA" id="ARBA00022771"/>
    </source>
</evidence>
<dbReference type="SUPFAM" id="SSF57850">
    <property type="entry name" value="RING/U-box"/>
    <property type="match status" value="1"/>
</dbReference>
<evidence type="ECO:0000256" key="5">
    <source>
        <dbReference type="SAM" id="MobiDB-lite"/>
    </source>
</evidence>
<protein>
    <recommendedName>
        <fullName evidence="6">RING-type domain-containing protein</fullName>
    </recommendedName>
</protein>
<dbReference type="Gene3D" id="3.30.40.10">
    <property type="entry name" value="Zinc/RING finger domain, C3HC4 (zinc finger)"/>
    <property type="match status" value="1"/>
</dbReference>
<evidence type="ECO:0000313" key="8">
    <source>
        <dbReference type="Proteomes" id="UP001521785"/>
    </source>
</evidence>
<keyword evidence="1" id="KW-0479">Metal-binding</keyword>
<feature type="region of interest" description="Disordered" evidence="5">
    <location>
        <begin position="286"/>
        <end position="307"/>
    </location>
</feature>
<dbReference type="InterPro" id="IPR049627">
    <property type="entry name" value="SLX8"/>
</dbReference>
<dbReference type="InterPro" id="IPR017907">
    <property type="entry name" value="Znf_RING_CS"/>
</dbReference>
<evidence type="ECO:0000256" key="3">
    <source>
        <dbReference type="ARBA" id="ARBA00022833"/>
    </source>
</evidence>
<feature type="region of interest" description="Disordered" evidence="5">
    <location>
        <begin position="119"/>
        <end position="168"/>
    </location>
</feature>
<evidence type="ECO:0000259" key="6">
    <source>
        <dbReference type="PROSITE" id="PS50089"/>
    </source>
</evidence>
<keyword evidence="3" id="KW-0862">Zinc</keyword>
<dbReference type="PROSITE" id="PS50089">
    <property type="entry name" value="ZF_RING_2"/>
    <property type="match status" value="1"/>
</dbReference>
<dbReference type="PROSITE" id="PS00518">
    <property type="entry name" value="ZF_RING_1"/>
    <property type="match status" value="1"/>
</dbReference>
<proteinExistence type="predicted"/>
<dbReference type="SMART" id="SM00184">
    <property type="entry name" value="RING"/>
    <property type="match status" value="1"/>
</dbReference>
<dbReference type="Pfam" id="PF13920">
    <property type="entry name" value="zf-C3HC4_3"/>
    <property type="match status" value="1"/>
</dbReference>
<dbReference type="PANTHER" id="PTHR47094:SF1">
    <property type="entry name" value="RING-TYPE E3 UBIQUITIN TRANSFERASE"/>
    <property type="match status" value="1"/>
</dbReference>
<evidence type="ECO:0000256" key="1">
    <source>
        <dbReference type="ARBA" id="ARBA00022723"/>
    </source>
</evidence>
<accession>A0ABR3QLC9</accession>